<evidence type="ECO:0000256" key="1">
    <source>
        <dbReference type="ARBA" id="ARBA00004651"/>
    </source>
</evidence>
<dbReference type="eggNOG" id="COG0472">
    <property type="taxonomic scope" value="Bacteria"/>
</dbReference>
<feature type="transmembrane region" description="Helical" evidence="8">
    <location>
        <begin position="92"/>
        <end position="111"/>
    </location>
</feature>
<evidence type="ECO:0000256" key="4">
    <source>
        <dbReference type="ARBA" id="ARBA00022692"/>
    </source>
</evidence>
<feature type="transmembrane region" description="Helical" evidence="8">
    <location>
        <begin position="20"/>
        <end position="39"/>
    </location>
</feature>
<keyword evidence="7" id="KW-0479">Metal-binding</keyword>
<keyword evidence="3 9" id="KW-0808">Transferase</keyword>
<dbReference type="Pfam" id="PF00953">
    <property type="entry name" value="Glycos_transf_4"/>
    <property type="match status" value="1"/>
</dbReference>
<dbReference type="AlphaFoldDB" id="D4X510"/>
<dbReference type="GO" id="GO:0044038">
    <property type="term" value="P:cell wall macromolecule biosynthetic process"/>
    <property type="evidence" value="ECO:0007669"/>
    <property type="project" value="TreeGrafter"/>
</dbReference>
<dbReference type="PATRIC" id="fig|742159.3.peg.1099"/>
<proteinExistence type="predicted"/>
<evidence type="ECO:0000313" key="10">
    <source>
        <dbReference type="Proteomes" id="UP000004510"/>
    </source>
</evidence>
<dbReference type="HOGENOM" id="CLU_023982_5_0_4"/>
<feature type="transmembrane region" description="Helical" evidence="8">
    <location>
        <begin position="207"/>
        <end position="227"/>
    </location>
</feature>
<comment type="subcellular location">
    <subcellularLocation>
        <location evidence="1">Cell membrane</location>
        <topology evidence="1">Multi-pass membrane protein</topology>
    </subcellularLocation>
</comment>
<accession>D4X510</accession>
<feature type="transmembrane region" description="Helical" evidence="8">
    <location>
        <begin position="352"/>
        <end position="370"/>
    </location>
</feature>
<dbReference type="InterPro" id="IPR000715">
    <property type="entry name" value="Glycosyl_transferase_4"/>
</dbReference>
<comment type="cofactor">
    <cofactor evidence="7">
        <name>Mg(2+)</name>
        <dbReference type="ChEBI" id="CHEBI:18420"/>
    </cofactor>
</comment>
<evidence type="ECO:0000256" key="7">
    <source>
        <dbReference type="PIRSR" id="PIRSR600715-1"/>
    </source>
</evidence>
<dbReference type="GO" id="GO:0009103">
    <property type="term" value="P:lipopolysaccharide biosynthetic process"/>
    <property type="evidence" value="ECO:0007669"/>
    <property type="project" value="TreeGrafter"/>
</dbReference>
<feature type="transmembrane region" description="Helical" evidence="8">
    <location>
        <begin position="120"/>
        <end position="138"/>
    </location>
</feature>
<gene>
    <name evidence="9" type="ORF">HMPREF0004_0557</name>
</gene>
<evidence type="ECO:0000313" key="9">
    <source>
        <dbReference type="EMBL" id="EFF78332.1"/>
    </source>
</evidence>
<evidence type="ECO:0000256" key="6">
    <source>
        <dbReference type="ARBA" id="ARBA00023136"/>
    </source>
</evidence>
<dbReference type="PANTHER" id="PTHR22926:SF3">
    <property type="entry name" value="UNDECAPRENYL-PHOSPHATE ALPHA-N-ACETYLGLUCOSAMINYL 1-PHOSPHATE TRANSFERASE"/>
    <property type="match status" value="1"/>
</dbReference>
<organism evidence="9 10">
    <name type="scientific">Achromobacter piechaudii ATCC 43553</name>
    <dbReference type="NCBI Taxonomy" id="742159"/>
    <lineage>
        <taxon>Bacteria</taxon>
        <taxon>Pseudomonadati</taxon>
        <taxon>Pseudomonadota</taxon>
        <taxon>Betaproteobacteria</taxon>
        <taxon>Burkholderiales</taxon>
        <taxon>Alcaligenaceae</taxon>
        <taxon>Achromobacter</taxon>
    </lineage>
</organism>
<keyword evidence="7" id="KW-0460">Magnesium</keyword>
<dbReference type="EMBL" id="ADMS01000013">
    <property type="protein sequence ID" value="EFF78332.1"/>
    <property type="molecule type" value="Genomic_DNA"/>
</dbReference>
<feature type="binding site" evidence="7">
    <location>
        <position position="176"/>
    </location>
    <ligand>
        <name>Mg(2+)</name>
        <dbReference type="ChEBI" id="CHEBI:18420"/>
    </ligand>
</feature>
<comment type="caution">
    <text evidence="9">The sequence shown here is derived from an EMBL/GenBank/DDBJ whole genome shotgun (WGS) entry which is preliminary data.</text>
</comment>
<feature type="transmembrane region" description="Helical" evidence="8">
    <location>
        <begin position="150"/>
        <end position="171"/>
    </location>
</feature>
<dbReference type="GO" id="GO:0046872">
    <property type="term" value="F:metal ion binding"/>
    <property type="evidence" value="ECO:0007669"/>
    <property type="project" value="UniProtKB-KW"/>
</dbReference>
<feature type="binding site" evidence="7">
    <location>
        <position position="236"/>
    </location>
    <ligand>
        <name>Mg(2+)</name>
        <dbReference type="ChEBI" id="CHEBI:18420"/>
    </ligand>
</feature>
<evidence type="ECO:0000256" key="3">
    <source>
        <dbReference type="ARBA" id="ARBA00022679"/>
    </source>
</evidence>
<feature type="transmembrane region" description="Helical" evidence="8">
    <location>
        <begin position="262"/>
        <end position="281"/>
    </location>
</feature>
<dbReference type="GO" id="GO:0005886">
    <property type="term" value="C:plasma membrane"/>
    <property type="evidence" value="ECO:0007669"/>
    <property type="project" value="UniProtKB-SubCell"/>
</dbReference>
<keyword evidence="2" id="KW-1003">Cell membrane</keyword>
<dbReference type="Proteomes" id="UP000004510">
    <property type="component" value="Unassembled WGS sequence"/>
</dbReference>
<feature type="transmembrane region" description="Helical" evidence="8">
    <location>
        <begin position="183"/>
        <end position="201"/>
    </location>
</feature>
<feature type="transmembrane region" description="Helical" evidence="8">
    <location>
        <begin position="327"/>
        <end position="346"/>
    </location>
</feature>
<evidence type="ECO:0000256" key="2">
    <source>
        <dbReference type="ARBA" id="ARBA00022475"/>
    </source>
</evidence>
<reference evidence="10" key="1">
    <citation type="submission" date="2010-03" db="EMBL/GenBank/DDBJ databases">
        <title>Complete sequence of Mobiluncus curtisii ATCC 43063.</title>
        <authorList>
            <person name="Muzny D."/>
            <person name="Qin X."/>
            <person name="Deng J."/>
            <person name="Jiang H."/>
            <person name="Liu Y."/>
            <person name="Qu J."/>
            <person name="Song X.-Z."/>
            <person name="Zhang L."/>
            <person name="Thornton R."/>
            <person name="Coyle M."/>
            <person name="Francisco L."/>
            <person name="Jackson L."/>
            <person name="Javaid M."/>
            <person name="Korchina V."/>
            <person name="Kovar C."/>
            <person name="Mata R."/>
            <person name="Mathew T."/>
            <person name="Ngo R."/>
            <person name="Nguyen L."/>
            <person name="Nguyen N."/>
            <person name="Okwuonu G."/>
            <person name="Ongeri F."/>
            <person name="Pham C."/>
            <person name="Simmons D."/>
            <person name="Wilczek-Boney K."/>
            <person name="Hale W."/>
            <person name="Jakkamsetti A."/>
            <person name="Pham P."/>
            <person name="Ruth R."/>
            <person name="San Lucas F."/>
            <person name="Warren J."/>
            <person name="Zhang J."/>
            <person name="Zhao Z."/>
            <person name="Zhou C."/>
            <person name="Zhu D."/>
            <person name="Lee S."/>
            <person name="Bess C."/>
            <person name="Blankenburg K."/>
            <person name="Forbes L."/>
            <person name="Fu Q."/>
            <person name="Gubbala S."/>
            <person name="Hirani K."/>
            <person name="Jayaseelan J.C."/>
            <person name="Lara F."/>
            <person name="Munidasa M."/>
            <person name="Palculict T."/>
            <person name="Patil S."/>
            <person name="Pu L.-L."/>
            <person name="Saada N."/>
            <person name="Tang L."/>
            <person name="Weissenberger G."/>
            <person name="Zhu Y."/>
            <person name="Hemphill L."/>
            <person name="Shang Y."/>
            <person name="Youmans B."/>
            <person name="Ayvaz T."/>
            <person name="Ross M."/>
            <person name="Santibanez J."/>
            <person name="Aqrawi P."/>
            <person name="Gross S."/>
            <person name="Joshi V."/>
            <person name="Fowler G."/>
            <person name="Nazareth L."/>
            <person name="Reid J."/>
            <person name="Worley K."/>
            <person name="Petrosino J."/>
            <person name="Highlander S."/>
            <person name="Gibbs R."/>
            <person name="Gibbs R."/>
        </authorList>
    </citation>
    <scope>NUCLEOTIDE SEQUENCE [LARGE SCALE GENOMIC DNA]</scope>
    <source>
        <strain evidence="10">ATCC 43553</strain>
    </source>
</reference>
<dbReference type="EC" id="2.7.8.-" evidence="9"/>
<keyword evidence="6 8" id="KW-0472">Membrane</keyword>
<dbReference type="PANTHER" id="PTHR22926">
    <property type="entry name" value="PHOSPHO-N-ACETYLMURAMOYL-PENTAPEPTIDE-TRANSFERASE"/>
    <property type="match status" value="1"/>
</dbReference>
<feature type="transmembrane region" description="Helical" evidence="8">
    <location>
        <begin position="239"/>
        <end position="256"/>
    </location>
</feature>
<evidence type="ECO:0000256" key="8">
    <source>
        <dbReference type="SAM" id="Phobius"/>
    </source>
</evidence>
<name>D4X510_9BURK</name>
<dbReference type="CDD" id="cd06912">
    <property type="entry name" value="GT_MraY_like"/>
    <property type="match status" value="1"/>
</dbReference>
<evidence type="ECO:0000256" key="5">
    <source>
        <dbReference type="ARBA" id="ARBA00022989"/>
    </source>
</evidence>
<keyword evidence="4 8" id="KW-0812">Transmembrane</keyword>
<keyword evidence="5 8" id="KW-1133">Transmembrane helix</keyword>
<dbReference type="GO" id="GO:0071555">
    <property type="term" value="P:cell wall organization"/>
    <property type="evidence" value="ECO:0007669"/>
    <property type="project" value="TreeGrafter"/>
</dbReference>
<dbReference type="GO" id="GO:0016780">
    <property type="term" value="F:phosphotransferase activity, for other substituted phosphate groups"/>
    <property type="evidence" value="ECO:0007669"/>
    <property type="project" value="InterPro"/>
</dbReference>
<sequence length="387" mass="43618">MSCRRLTLQFRDFSFRRVFFMLYVLVAFLVSLFSTLLIVRYRSWHDGLTADHDLEGVQKYHARPVPRIGGLSLLIANGVTCALVAVREPDVLPNMVLLLAASMPAFLGGFAEDLTKQVRVLVRLGLAMLSGALAYYLLGAAVTRVDIIGIDWLLQFGIISLIFTSVAISGASNAINIIDGYNGLAAVVSAMILAGFAYVSFYLGDRFLLIVALSSLGGIIGFLVWNYPHGHIFLGDGGAYFLGFMIGELSVLMLARHPEVSAWFPLLLCIYPVFETLFSIYRKKWLRGRSPGAPDGVHLHMLIYKRLVRWAIGSREMRHQTQRNSMTSPYLWLLSSLAVIPAVLFWQQPYLLMFFTAVFSTTYVVLYRRLVLFRMPKWMIVKKKKRL</sequence>
<protein>
    <submittedName>
        <fullName evidence="9">Glycosyltransferase, group 4 family</fullName>
        <ecNumber evidence="9">2.7.8.-</ecNumber>
    </submittedName>
</protein>